<dbReference type="RefSeq" id="WP_092405454.1">
    <property type="nucleotide sequence ID" value="NZ_FOVF01000004.1"/>
</dbReference>
<reference evidence="3 4" key="1">
    <citation type="submission" date="2016-10" db="EMBL/GenBank/DDBJ databases">
        <authorList>
            <person name="de Groot N.N."/>
        </authorList>
    </citation>
    <scope>NUCLEOTIDE SEQUENCE [LARGE SCALE GENOMIC DNA]</scope>
    <source>
        <strain evidence="3 4">CGMCC 1.7659</strain>
    </source>
</reference>
<dbReference type="Proteomes" id="UP000198575">
    <property type="component" value="Unassembled WGS sequence"/>
</dbReference>
<keyword evidence="2" id="KW-0812">Transmembrane</keyword>
<evidence type="ECO:0000313" key="4">
    <source>
        <dbReference type="Proteomes" id="UP000198575"/>
    </source>
</evidence>
<feature type="compositionally biased region" description="Pro residues" evidence="1">
    <location>
        <begin position="51"/>
        <end position="60"/>
    </location>
</feature>
<keyword evidence="4" id="KW-1185">Reference proteome</keyword>
<keyword evidence="2" id="KW-0472">Membrane</keyword>
<evidence type="ECO:0000256" key="2">
    <source>
        <dbReference type="SAM" id="Phobius"/>
    </source>
</evidence>
<organism evidence="3 4">
    <name type="scientific">Dokdonella immobilis</name>
    <dbReference type="NCBI Taxonomy" id="578942"/>
    <lineage>
        <taxon>Bacteria</taxon>
        <taxon>Pseudomonadati</taxon>
        <taxon>Pseudomonadota</taxon>
        <taxon>Gammaproteobacteria</taxon>
        <taxon>Lysobacterales</taxon>
        <taxon>Rhodanobacteraceae</taxon>
        <taxon>Dokdonella</taxon>
    </lineage>
</organism>
<evidence type="ECO:0000256" key="1">
    <source>
        <dbReference type="SAM" id="MobiDB-lite"/>
    </source>
</evidence>
<feature type="region of interest" description="Disordered" evidence="1">
    <location>
        <begin position="39"/>
        <end position="60"/>
    </location>
</feature>
<evidence type="ECO:0000313" key="3">
    <source>
        <dbReference type="EMBL" id="SFN10609.1"/>
    </source>
</evidence>
<dbReference type="AlphaFoldDB" id="A0A1I4WCC0"/>
<keyword evidence="2" id="KW-1133">Transmembrane helix</keyword>
<sequence>MRRESDPEPGIDCISTATLCVALIFVLMLYAFSARAAAPPSCSDPVEGLGPSPPACMPMR</sequence>
<gene>
    <name evidence="3" type="ORF">SAMN05216289_104138</name>
</gene>
<dbReference type="EMBL" id="FOVF01000004">
    <property type="protein sequence ID" value="SFN10609.1"/>
    <property type="molecule type" value="Genomic_DNA"/>
</dbReference>
<feature type="transmembrane region" description="Helical" evidence="2">
    <location>
        <begin position="12"/>
        <end position="32"/>
    </location>
</feature>
<protein>
    <submittedName>
        <fullName evidence="3">Uncharacterized protein</fullName>
    </submittedName>
</protein>
<proteinExistence type="predicted"/>
<accession>A0A1I4WCC0</accession>
<name>A0A1I4WCC0_9GAMM</name>